<keyword evidence="2" id="KW-1185">Reference proteome</keyword>
<dbReference type="KEGG" id="senf:GJR95_22560"/>
<dbReference type="EMBL" id="CP045997">
    <property type="protein sequence ID" value="QHV97617.1"/>
    <property type="molecule type" value="Genomic_DNA"/>
</dbReference>
<dbReference type="RefSeq" id="WP_162388028.1">
    <property type="nucleotide sequence ID" value="NZ_CP045997.1"/>
</dbReference>
<evidence type="ECO:0000313" key="2">
    <source>
        <dbReference type="Proteomes" id="UP000464577"/>
    </source>
</evidence>
<dbReference type="Proteomes" id="UP000464577">
    <property type="component" value="Chromosome"/>
</dbReference>
<reference evidence="1 2" key="1">
    <citation type="submission" date="2019-11" db="EMBL/GenBank/DDBJ databases">
        <title>Spirosoma endbachense sp. nov., isolated from a natural salt meadow.</title>
        <authorList>
            <person name="Rojas J."/>
            <person name="Ambika Manirajan B."/>
            <person name="Ratering S."/>
            <person name="Suarez C."/>
            <person name="Geissler-Plaum R."/>
            <person name="Schnell S."/>
        </authorList>
    </citation>
    <scope>NUCLEOTIDE SEQUENCE [LARGE SCALE GENOMIC DNA]</scope>
    <source>
        <strain evidence="1 2">I-24</strain>
    </source>
</reference>
<accession>A0A6P1W0R1</accession>
<proteinExistence type="predicted"/>
<organism evidence="1 2">
    <name type="scientific">Spirosoma endbachense</name>
    <dbReference type="NCBI Taxonomy" id="2666025"/>
    <lineage>
        <taxon>Bacteria</taxon>
        <taxon>Pseudomonadati</taxon>
        <taxon>Bacteroidota</taxon>
        <taxon>Cytophagia</taxon>
        <taxon>Cytophagales</taxon>
        <taxon>Cytophagaceae</taxon>
        <taxon>Spirosoma</taxon>
    </lineage>
</organism>
<dbReference type="AlphaFoldDB" id="A0A6P1W0R1"/>
<name>A0A6P1W0R1_9BACT</name>
<gene>
    <name evidence="1" type="ORF">GJR95_22560</name>
</gene>
<protein>
    <submittedName>
        <fullName evidence="1">Uncharacterized protein</fullName>
    </submittedName>
</protein>
<sequence>MEEAIFIFQTPNRMASTCLIRIDRELQIVIATETQQRISITTTSELMATELVKQYQLIPQRLLLIEHYPESTRPQLYGESYYLVTFTWVGQQASKAIRQPLPLSEFKEVLQAIVS</sequence>
<evidence type="ECO:0000313" key="1">
    <source>
        <dbReference type="EMBL" id="QHV97617.1"/>
    </source>
</evidence>